<keyword evidence="4" id="KW-1185">Reference proteome</keyword>
<feature type="chain" id="PRO_5037083459" evidence="2">
    <location>
        <begin position="20"/>
        <end position="240"/>
    </location>
</feature>
<evidence type="ECO:0000256" key="1">
    <source>
        <dbReference type="SAM" id="MobiDB-lite"/>
    </source>
</evidence>
<accession>A0A934VB59</accession>
<dbReference type="RefSeq" id="WP_200278491.1">
    <property type="nucleotide sequence ID" value="NZ_JAENII010000005.1"/>
</dbReference>
<feature type="region of interest" description="Disordered" evidence="1">
    <location>
        <begin position="199"/>
        <end position="240"/>
    </location>
</feature>
<evidence type="ECO:0000313" key="3">
    <source>
        <dbReference type="EMBL" id="MBK1827043.1"/>
    </source>
</evidence>
<keyword evidence="2" id="KW-0732">Signal</keyword>
<reference evidence="3" key="1">
    <citation type="submission" date="2021-01" db="EMBL/GenBank/DDBJ databases">
        <title>Modified the classification status of verrucomicrobia.</title>
        <authorList>
            <person name="Feng X."/>
        </authorList>
    </citation>
    <scope>NUCLEOTIDE SEQUENCE</scope>
    <source>
        <strain evidence="3">KCTC 22201</strain>
    </source>
</reference>
<dbReference type="AlphaFoldDB" id="A0A934VB59"/>
<feature type="region of interest" description="Disordered" evidence="1">
    <location>
        <begin position="92"/>
        <end position="120"/>
    </location>
</feature>
<feature type="signal peptide" evidence="2">
    <location>
        <begin position="1"/>
        <end position="19"/>
    </location>
</feature>
<dbReference type="EMBL" id="JAENII010000005">
    <property type="protein sequence ID" value="MBK1827043.1"/>
    <property type="molecule type" value="Genomic_DNA"/>
</dbReference>
<evidence type="ECO:0000256" key="2">
    <source>
        <dbReference type="SAM" id="SignalP"/>
    </source>
</evidence>
<protein>
    <submittedName>
        <fullName evidence="3">Uncharacterized protein</fullName>
    </submittedName>
</protein>
<sequence>MKLHLTTLLLAGLSLSVSAQSIGSLTPELEDSPTTGGEATPAPEEVATAEFEQPVVAKTNPELINEPSRYAGIDLETYLQTISSTFSMRTRERDPFGRHQDPSYKPPVPKAPTRKIPKYKPAPVTPFEDIVEAIRITTIIPSQGAFLVDGRSFRVGDEIKLNTGNGKIISVHVVGVNSDSVRFRHGTTNETAEHSLRLLPGGMQRGGGGSIRPRGITSPDDQAPIDISGSGAGTSLSSSR</sequence>
<feature type="region of interest" description="Disordered" evidence="1">
    <location>
        <begin position="25"/>
        <end position="45"/>
    </location>
</feature>
<organism evidence="3 4">
    <name type="scientific">Haloferula rosea</name>
    <dbReference type="NCBI Taxonomy" id="490093"/>
    <lineage>
        <taxon>Bacteria</taxon>
        <taxon>Pseudomonadati</taxon>
        <taxon>Verrucomicrobiota</taxon>
        <taxon>Verrucomicrobiia</taxon>
        <taxon>Verrucomicrobiales</taxon>
        <taxon>Verrucomicrobiaceae</taxon>
        <taxon>Haloferula</taxon>
    </lineage>
</organism>
<evidence type="ECO:0000313" key="4">
    <source>
        <dbReference type="Proteomes" id="UP000658278"/>
    </source>
</evidence>
<dbReference type="Proteomes" id="UP000658278">
    <property type="component" value="Unassembled WGS sequence"/>
</dbReference>
<comment type="caution">
    <text evidence="3">The sequence shown here is derived from an EMBL/GenBank/DDBJ whole genome shotgun (WGS) entry which is preliminary data.</text>
</comment>
<name>A0A934VB59_9BACT</name>
<proteinExistence type="predicted"/>
<gene>
    <name evidence="3" type="ORF">JIN81_08430</name>
</gene>
<feature type="compositionally biased region" description="Basic and acidic residues" evidence="1">
    <location>
        <begin position="92"/>
        <end position="102"/>
    </location>
</feature>